<feature type="domain" description="BTB" evidence="1">
    <location>
        <begin position="192"/>
        <end position="258"/>
    </location>
</feature>
<dbReference type="PROSITE" id="PS50097">
    <property type="entry name" value="BTB"/>
    <property type="match status" value="1"/>
</dbReference>
<evidence type="ECO:0000313" key="4">
    <source>
        <dbReference type="Proteomes" id="UP001497382"/>
    </source>
</evidence>
<organism evidence="3 4">
    <name type="scientific">Larinioides sclopetarius</name>
    <dbReference type="NCBI Taxonomy" id="280406"/>
    <lineage>
        <taxon>Eukaryota</taxon>
        <taxon>Metazoa</taxon>
        <taxon>Ecdysozoa</taxon>
        <taxon>Arthropoda</taxon>
        <taxon>Chelicerata</taxon>
        <taxon>Arachnida</taxon>
        <taxon>Araneae</taxon>
        <taxon>Araneomorphae</taxon>
        <taxon>Entelegynae</taxon>
        <taxon>Araneoidea</taxon>
        <taxon>Araneidae</taxon>
        <taxon>Larinioides</taxon>
    </lineage>
</organism>
<proteinExistence type="predicted"/>
<dbReference type="FunFam" id="3.30.710.10:FF:000159">
    <property type="entry name" value="Speckle-type POZ protein B"/>
    <property type="match status" value="1"/>
</dbReference>
<feature type="domain" description="MATH" evidence="2">
    <location>
        <begin position="22"/>
        <end position="151"/>
    </location>
</feature>
<keyword evidence="4" id="KW-1185">Reference proteome</keyword>
<evidence type="ECO:0000259" key="1">
    <source>
        <dbReference type="PROSITE" id="PS50097"/>
    </source>
</evidence>
<accession>A0AAV1Z9G4</accession>
<name>A0AAV1Z9G4_9ARAC</name>
<dbReference type="Gene3D" id="3.30.710.10">
    <property type="entry name" value="Potassium Channel Kv1.1, Chain A"/>
    <property type="match status" value="1"/>
</dbReference>
<evidence type="ECO:0000259" key="2">
    <source>
        <dbReference type="PROSITE" id="PS50144"/>
    </source>
</evidence>
<dbReference type="SMART" id="SM00225">
    <property type="entry name" value="BTB"/>
    <property type="match status" value="1"/>
</dbReference>
<dbReference type="SUPFAM" id="SSF54695">
    <property type="entry name" value="POZ domain"/>
    <property type="match status" value="1"/>
</dbReference>
<comment type="caution">
    <text evidence="3">The sequence shown here is derived from an EMBL/GenBank/DDBJ whole genome shotgun (WGS) entry which is preliminary data.</text>
</comment>
<dbReference type="Gene3D" id="1.25.40.420">
    <property type="match status" value="1"/>
</dbReference>
<reference evidence="3 4" key="1">
    <citation type="submission" date="2024-04" db="EMBL/GenBank/DDBJ databases">
        <authorList>
            <person name="Rising A."/>
            <person name="Reimegard J."/>
            <person name="Sonavane S."/>
            <person name="Akerstrom W."/>
            <person name="Nylinder S."/>
            <person name="Hedman E."/>
            <person name="Kallberg Y."/>
        </authorList>
    </citation>
    <scope>NUCLEOTIDE SEQUENCE [LARGE SCALE GENOMIC DNA]</scope>
</reference>
<dbReference type="Pfam" id="PF22486">
    <property type="entry name" value="MATH_2"/>
    <property type="match status" value="1"/>
</dbReference>
<protein>
    <recommendedName>
        <fullName evidence="5">Speckle-type POZ protein</fullName>
    </recommendedName>
</protein>
<dbReference type="InterPro" id="IPR000210">
    <property type="entry name" value="BTB/POZ_dom"/>
</dbReference>
<dbReference type="EMBL" id="CAXIEN010000033">
    <property type="protein sequence ID" value="CAL1268353.1"/>
    <property type="molecule type" value="Genomic_DNA"/>
</dbReference>
<evidence type="ECO:0008006" key="5">
    <source>
        <dbReference type="Google" id="ProtNLM"/>
    </source>
</evidence>
<dbReference type="Proteomes" id="UP001497382">
    <property type="component" value="Unassembled WGS sequence"/>
</dbReference>
<dbReference type="InterPro" id="IPR008974">
    <property type="entry name" value="TRAF-like"/>
</dbReference>
<dbReference type="SUPFAM" id="SSF49599">
    <property type="entry name" value="TRAF domain-like"/>
    <property type="match status" value="1"/>
</dbReference>
<gene>
    <name evidence="3" type="ORF">LARSCL_LOCUS4121</name>
</gene>
<dbReference type="InterPro" id="IPR002083">
    <property type="entry name" value="MATH/TRAF_dom"/>
</dbReference>
<sequence>MGQNVSAIKESQVNHGCYKAYKFEYKWTISNFINLTTKNAIGYGTSSPSLNLNVEDKANSFNLLLYSNGYNERVKDYLSIYLKKNSTDEMLIQFTCAIHDSNNKEINAKSIKQKMSLESHLGWITYCRRDFLLDNETKILIDGNLNLNCTLEIFENKAIMNAETENRDPCMNISQSKISEDLNHLLLEGDFSDVTFKVDGKDFPVHKAILSARSAVFKTMLKSQLKANSKEINISDIKAETVKEMLHYIYSGDIGYIDVQTAQELYYAADKYELHGLKNICNKILVHNLDTNNAIDILLLGYKHSDNDLKYTSIAFIAKNASEIQEKKEWMMLMKNYSELANMVFKFLSKKS</sequence>
<dbReference type="AlphaFoldDB" id="A0AAV1Z9G4"/>
<dbReference type="GO" id="GO:0030163">
    <property type="term" value="P:protein catabolic process"/>
    <property type="evidence" value="ECO:0007669"/>
    <property type="project" value="UniProtKB-ARBA"/>
</dbReference>
<dbReference type="CDD" id="cd18186">
    <property type="entry name" value="BTB_POZ_ZBTB_KLHL-like"/>
    <property type="match status" value="1"/>
</dbReference>
<dbReference type="Gene3D" id="2.60.210.10">
    <property type="entry name" value="Apoptosis, Tumor Necrosis Factor Receptor Associated Protein 2, Chain A"/>
    <property type="match status" value="1"/>
</dbReference>
<dbReference type="PANTHER" id="PTHR24413">
    <property type="entry name" value="SPECKLE-TYPE POZ PROTEIN"/>
    <property type="match status" value="1"/>
</dbReference>
<dbReference type="PROSITE" id="PS50144">
    <property type="entry name" value="MATH"/>
    <property type="match status" value="1"/>
</dbReference>
<dbReference type="Pfam" id="PF00651">
    <property type="entry name" value="BTB"/>
    <property type="match status" value="1"/>
</dbReference>
<evidence type="ECO:0000313" key="3">
    <source>
        <dbReference type="EMBL" id="CAL1268353.1"/>
    </source>
</evidence>
<dbReference type="InterPro" id="IPR011333">
    <property type="entry name" value="SKP1/BTB/POZ_sf"/>
</dbReference>